<proteinExistence type="predicted"/>
<keyword evidence="2 5" id="KW-0863">Zinc-finger</keyword>
<dbReference type="GO" id="GO:0008270">
    <property type="term" value="F:zinc ion binding"/>
    <property type="evidence" value="ECO:0007669"/>
    <property type="project" value="UniProtKB-KW"/>
</dbReference>
<evidence type="ECO:0000256" key="2">
    <source>
        <dbReference type="ARBA" id="ARBA00022771"/>
    </source>
</evidence>
<keyword evidence="1" id="KW-0479">Metal-binding</keyword>
<dbReference type="InterPro" id="IPR038441">
    <property type="entry name" value="THAP_Znf_sf"/>
</dbReference>
<evidence type="ECO:0000313" key="8">
    <source>
        <dbReference type="Proteomes" id="UP000694620"/>
    </source>
</evidence>
<dbReference type="AlphaFoldDB" id="A0A8C4SCU7"/>
<keyword evidence="4 5" id="KW-0238">DNA-binding</keyword>
<name>A0A8C4SCU7_ERPCA</name>
<evidence type="ECO:0000256" key="3">
    <source>
        <dbReference type="ARBA" id="ARBA00022833"/>
    </source>
</evidence>
<dbReference type="GeneTree" id="ENSGT00950000183392"/>
<protein>
    <recommendedName>
        <fullName evidence="6">THAP-type domain-containing protein</fullName>
    </recommendedName>
</protein>
<keyword evidence="8" id="KW-1185">Reference proteome</keyword>
<organism evidence="7 8">
    <name type="scientific">Erpetoichthys calabaricus</name>
    <name type="common">Rope fish</name>
    <name type="synonym">Calamoichthys calabaricus</name>
    <dbReference type="NCBI Taxonomy" id="27687"/>
    <lineage>
        <taxon>Eukaryota</taxon>
        <taxon>Metazoa</taxon>
        <taxon>Chordata</taxon>
        <taxon>Craniata</taxon>
        <taxon>Vertebrata</taxon>
        <taxon>Euteleostomi</taxon>
        <taxon>Actinopterygii</taxon>
        <taxon>Polypteriformes</taxon>
        <taxon>Polypteridae</taxon>
        <taxon>Erpetoichthys</taxon>
    </lineage>
</organism>
<feature type="domain" description="THAP-type" evidence="6">
    <location>
        <begin position="1"/>
        <end position="71"/>
    </location>
</feature>
<reference evidence="7" key="3">
    <citation type="submission" date="2025-09" db="UniProtKB">
        <authorList>
            <consortium name="Ensembl"/>
        </authorList>
    </citation>
    <scope>IDENTIFICATION</scope>
</reference>
<dbReference type="Proteomes" id="UP000694620">
    <property type="component" value="Chromosome 9"/>
</dbReference>
<evidence type="ECO:0000256" key="5">
    <source>
        <dbReference type="PROSITE-ProRule" id="PRU00309"/>
    </source>
</evidence>
<accession>A0A8C4SCU7</accession>
<dbReference type="InterPro" id="IPR006612">
    <property type="entry name" value="THAP_Znf"/>
</dbReference>
<reference evidence="7" key="1">
    <citation type="submission" date="2021-06" db="EMBL/GenBank/DDBJ databases">
        <authorList>
            <consortium name="Wellcome Sanger Institute Data Sharing"/>
        </authorList>
    </citation>
    <scope>NUCLEOTIDE SEQUENCE [LARGE SCALE GENOMIC DNA]</scope>
</reference>
<evidence type="ECO:0000313" key="7">
    <source>
        <dbReference type="Ensembl" id="ENSECRP00000014807.1"/>
    </source>
</evidence>
<evidence type="ECO:0000259" key="6">
    <source>
        <dbReference type="PROSITE" id="PS50950"/>
    </source>
</evidence>
<dbReference type="GO" id="GO:0003677">
    <property type="term" value="F:DNA binding"/>
    <property type="evidence" value="ECO:0007669"/>
    <property type="project" value="UniProtKB-UniRule"/>
</dbReference>
<dbReference type="Gene3D" id="6.20.210.20">
    <property type="entry name" value="THAP domain"/>
    <property type="match status" value="1"/>
</dbReference>
<evidence type="ECO:0000256" key="1">
    <source>
        <dbReference type="ARBA" id="ARBA00022723"/>
    </source>
</evidence>
<dbReference type="Pfam" id="PF05485">
    <property type="entry name" value="THAP"/>
    <property type="match status" value="1"/>
</dbReference>
<keyword evidence="3" id="KW-0862">Zinc</keyword>
<evidence type="ECO:0000256" key="4">
    <source>
        <dbReference type="ARBA" id="ARBA00023125"/>
    </source>
</evidence>
<dbReference type="SUPFAM" id="SSF57716">
    <property type="entry name" value="Glucocorticoid receptor-like (DNA-binding domain)"/>
    <property type="match status" value="1"/>
</dbReference>
<dbReference type="PROSITE" id="PS50950">
    <property type="entry name" value="ZF_THAP"/>
    <property type="match status" value="1"/>
</dbReference>
<dbReference type="Ensembl" id="ENSECRT00000015067.1">
    <property type="protein sequence ID" value="ENSECRP00000014807.1"/>
    <property type="gene ID" value="ENSECRG00000009867.1"/>
</dbReference>
<sequence>GCGKELSFHIFPSDVETRSKWIVAFQREKESIPVRPQNRVCSQHFKKEDFREPGSDTAWRVLKKGIISLWKKRATVRSCRFYRRSCY</sequence>
<reference evidence="7" key="2">
    <citation type="submission" date="2025-08" db="UniProtKB">
        <authorList>
            <consortium name="Ensembl"/>
        </authorList>
    </citation>
    <scope>IDENTIFICATION</scope>
</reference>